<dbReference type="EMBL" id="JAAMPC010000002">
    <property type="protein sequence ID" value="KAG2326979.1"/>
    <property type="molecule type" value="Genomic_DNA"/>
</dbReference>
<keyword evidence="3" id="KW-1185">Reference proteome</keyword>
<feature type="compositionally biased region" description="Basic and acidic residues" evidence="1">
    <location>
        <begin position="35"/>
        <end position="49"/>
    </location>
</feature>
<dbReference type="AlphaFoldDB" id="A0A8X8B734"/>
<gene>
    <name evidence="2" type="ORF">Bca52824_009707</name>
</gene>
<reference evidence="2 3" key="1">
    <citation type="submission" date="2020-02" db="EMBL/GenBank/DDBJ databases">
        <authorList>
            <person name="Ma Q."/>
            <person name="Huang Y."/>
            <person name="Song X."/>
            <person name="Pei D."/>
        </authorList>
    </citation>
    <scope>NUCLEOTIDE SEQUENCE [LARGE SCALE GENOMIC DNA]</scope>
    <source>
        <strain evidence="2">Sxm20200214</strain>
        <tissue evidence="2">Leaf</tissue>
    </source>
</reference>
<dbReference type="Proteomes" id="UP000886595">
    <property type="component" value="Unassembled WGS sequence"/>
</dbReference>
<organism evidence="2 3">
    <name type="scientific">Brassica carinata</name>
    <name type="common">Ethiopian mustard</name>
    <name type="synonym">Abyssinian cabbage</name>
    <dbReference type="NCBI Taxonomy" id="52824"/>
    <lineage>
        <taxon>Eukaryota</taxon>
        <taxon>Viridiplantae</taxon>
        <taxon>Streptophyta</taxon>
        <taxon>Embryophyta</taxon>
        <taxon>Tracheophyta</taxon>
        <taxon>Spermatophyta</taxon>
        <taxon>Magnoliopsida</taxon>
        <taxon>eudicotyledons</taxon>
        <taxon>Gunneridae</taxon>
        <taxon>Pentapetalae</taxon>
        <taxon>rosids</taxon>
        <taxon>malvids</taxon>
        <taxon>Brassicales</taxon>
        <taxon>Brassicaceae</taxon>
        <taxon>Brassiceae</taxon>
        <taxon>Brassica</taxon>
    </lineage>
</organism>
<feature type="region of interest" description="Disordered" evidence="1">
    <location>
        <begin position="30"/>
        <end position="49"/>
    </location>
</feature>
<protein>
    <submittedName>
        <fullName evidence="2">Uncharacterized protein</fullName>
    </submittedName>
</protein>
<proteinExistence type="predicted"/>
<accession>A0A8X8B734</accession>
<sequence>MLPVRNEKKKTNRRSPFKVMFDEVTSIVEASSEMETEKETGYERGENKKEQKLPVVLSSELVEKNGCRYASFFCVCGWIDNGKDQ</sequence>
<evidence type="ECO:0000256" key="1">
    <source>
        <dbReference type="SAM" id="MobiDB-lite"/>
    </source>
</evidence>
<comment type="caution">
    <text evidence="2">The sequence shown here is derived from an EMBL/GenBank/DDBJ whole genome shotgun (WGS) entry which is preliminary data.</text>
</comment>
<name>A0A8X8B734_BRACI</name>
<evidence type="ECO:0000313" key="2">
    <source>
        <dbReference type="EMBL" id="KAG2326979.1"/>
    </source>
</evidence>
<evidence type="ECO:0000313" key="3">
    <source>
        <dbReference type="Proteomes" id="UP000886595"/>
    </source>
</evidence>